<evidence type="ECO:0000313" key="11">
    <source>
        <dbReference type="EMBL" id="NBJ24989.1"/>
    </source>
</evidence>
<proteinExistence type="inferred from homology"/>
<evidence type="ECO:0000256" key="5">
    <source>
        <dbReference type="ARBA" id="ARBA00023315"/>
    </source>
</evidence>
<accession>A0ABW9YXD1</accession>
<keyword evidence="12" id="KW-1185">Reference proteome</keyword>
<evidence type="ECO:0000256" key="9">
    <source>
        <dbReference type="ARBA" id="ARBA00045724"/>
    </source>
</evidence>
<dbReference type="InterPro" id="IPR016181">
    <property type="entry name" value="Acyl_CoA_acyltransferase"/>
</dbReference>
<sequence length="308" mass="34243">MSSFPSHEAAAASMALRPHGLSKFIPGADRIVRDYGSLDPVLGRIGSLEVRLATTAREIRRAQRLRFKVFYEEMSAAPNGAALISRRDVDSYDAICDHLLVLDHDVKRKALRPAKPKVVGTYRLLRQDVAECHGGFYTRGEYEIAPLLKGHPHLRFLELGRSCVLKPYRNKRTVELLWHGIWAYVLHHRIDVMMGCASLEGTDPQKLALPLSFLHHYAAAPADWQARALPERFTAMDILPKEAIDPKAALHALPPLIKGYLRLGATFGTGAVIDRQFGTTDVLVVLPVSAINPRYIDHFGPAANRHAA</sequence>
<keyword evidence="5" id="KW-0012">Acyltransferase</keyword>
<evidence type="ECO:0000256" key="7">
    <source>
        <dbReference type="ARBA" id="ARBA00039058"/>
    </source>
</evidence>
<evidence type="ECO:0000256" key="4">
    <source>
        <dbReference type="ARBA" id="ARBA00023098"/>
    </source>
</evidence>
<keyword evidence="3" id="KW-0808">Transferase</keyword>
<comment type="caution">
    <text evidence="11">The sequence shown here is derived from an EMBL/GenBank/DDBJ whole genome shotgun (WGS) entry which is preliminary data.</text>
</comment>
<protein>
    <recommendedName>
        <fullName evidence="8">L-ornithine N(alpha)-acyltransferase</fullName>
        <ecNumber evidence="7">2.3.2.30</ecNumber>
    </recommendedName>
</protein>
<dbReference type="SUPFAM" id="SSF55729">
    <property type="entry name" value="Acyl-CoA N-acyltransferases (Nat)"/>
    <property type="match status" value="1"/>
</dbReference>
<comment type="pathway">
    <text evidence="1">Lipid metabolism.</text>
</comment>
<name>A0ABW9YXD1_9HYPH</name>
<dbReference type="Pfam" id="PF13444">
    <property type="entry name" value="Acetyltransf_5"/>
    <property type="match status" value="1"/>
</dbReference>
<dbReference type="RefSeq" id="WP_161723374.1">
    <property type="nucleotide sequence ID" value="NZ_JAAAXI010000008.1"/>
</dbReference>
<keyword evidence="4" id="KW-0443">Lipid metabolism</keyword>
<comment type="catalytic activity">
    <reaction evidence="10">
        <text>a (3R)-hydroxyacyl-[ACP] + L-ornithine = a lyso-ornithine lipid + holo-[ACP] + H(+)</text>
        <dbReference type="Rhea" id="RHEA:20633"/>
        <dbReference type="Rhea" id="RHEA-COMP:9685"/>
        <dbReference type="Rhea" id="RHEA-COMP:9945"/>
        <dbReference type="ChEBI" id="CHEBI:15378"/>
        <dbReference type="ChEBI" id="CHEBI:46911"/>
        <dbReference type="ChEBI" id="CHEBI:64479"/>
        <dbReference type="ChEBI" id="CHEBI:78827"/>
        <dbReference type="ChEBI" id="CHEBI:138482"/>
        <dbReference type="EC" id="2.3.2.30"/>
    </reaction>
    <physiologicalReaction direction="left-to-right" evidence="10">
        <dbReference type="Rhea" id="RHEA:20634"/>
    </physiologicalReaction>
</comment>
<dbReference type="EC" id="2.3.2.30" evidence="7"/>
<dbReference type="Proteomes" id="UP000818323">
    <property type="component" value="Unassembled WGS sequence"/>
</dbReference>
<evidence type="ECO:0000256" key="8">
    <source>
        <dbReference type="ARBA" id="ARBA00039866"/>
    </source>
</evidence>
<evidence type="ECO:0000256" key="6">
    <source>
        <dbReference type="ARBA" id="ARBA00038095"/>
    </source>
</evidence>
<dbReference type="PANTHER" id="PTHR37323">
    <property type="entry name" value="GCN5-RELATED N-ACETYLTRANSFERASE"/>
    <property type="match status" value="1"/>
</dbReference>
<keyword evidence="2" id="KW-0444">Lipid biosynthesis</keyword>
<comment type="function">
    <text evidence="9">Catalyzes the first step in the biosynthesis of ornithine lipids, which are phosphorus-free membrane lipids. Catalyzes the 3-hydroxyacyl-acyl carrier protein-dependent acylation of ornithine to form lyso-ornithine lipid (LOL).</text>
</comment>
<evidence type="ECO:0000256" key="1">
    <source>
        <dbReference type="ARBA" id="ARBA00005189"/>
    </source>
</evidence>
<reference evidence="11 12" key="1">
    <citation type="submission" date="2020-01" db="EMBL/GenBank/DDBJ databases">
        <title>Microvirga sp. nov., an arsenate reduction bacterium isolated from Tibet hotspring sediments.</title>
        <authorList>
            <person name="Yuan C.-G."/>
        </authorList>
    </citation>
    <scope>NUCLEOTIDE SEQUENCE [LARGE SCALE GENOMIC DNA]</scope>
    <source>
        <strain evidence="11 12">SYSU G3D203</strain>
    </source>
</reference>
<evidence type="ECO:0000256" key="2">
    <source>
        <dbReference type="ARBA" id="ARBA00022516"/>
    </source>
</evidence>
<dbReference type="InterPro" id="IPR052351">
    <property type="entry name" value="Ornithine_N-alpha-AT"/>
</dbReference>
<evidence type="ECO:0000256" key="10">
    <source>
        <dbReference type="ARBA" id="ARBA00047785"/>
    </source>
</evidence>
<dbReference type="EMBL" id="JAAAXJ010000005">
    <property type="protein sequence ID" value="NBJ24989.1"/>
    <property type="molecule type" value="Genomic_DNA"/>
</dbReference>
<dbReference type="Gene3D" id="3.40.630.30">
    <property type="match status" value="1"/>
</dbReference>
<evidence type="ECO:0000256" key="3">
    <source>
        <dbReference type="ARBA" id="ARBA00022679"/>
    </source>
</evidence>
<dbReference type="PANTHER" id="PTHR37323:SF1">
    <property type="entry name" value="L-ORNITHINE N(ALPHA)-ACYLTRANSFERASE"/>
    <property type="match status" value="1"/>
</dbReference>
<organism evidence="11 12">
    <name type="scientific">Microvirga arsenatis</name>
    <dbReference type="NCBI Taxonomy" id="2692265"/>
    <lineage>
        <taxon>Bacteria</taxon>
        <taxon>Pseudomonadati</taxon>
        <taxon>Pseudomonadota</taxon>
        <taxon>Alphaproteobacteria</taxon>
        <taxon>Hyphomicrobiales</taxon>
        <taxon>Methylobacteriaceae</taxon>
        <taxon>Microvirga</taxon>
    </lineage>
</organism>
<gene>
    <name evidence="11" type="ORF">GR303_11560</name>
</gene>
<evidence type="ECO:0000313" key="12">
    <source>
        <dbReference type="Proteomes" id="UP000818323"/>
    </source>
</evidence>
<comment type="similarity">
    <text evidence="6">Belongs to the acetyltransferase family. OlsB subfamily.</text>
</comment>